<dbReference type="SUPFAM" id="SSF46689">
    <property type="entry name" value="Homeodomain-like"/>
    <property type="match status" value="1"/>
</dbReference>
<dbReference type="AlphaFoldDB" id="A0A1I3MIV7"/>
<dbReference type="Pfam" id="PF13921">
    <property type="entry name" value="Myb_DNA-bind_6"/>
    <property type="match status" value="1"/>
</dbReference>
<dbReference type="RefSeq" id="WP_093228420.1">
    <property type="nucleotide sequence ID" value="NZ_FORR01000003.1"/>
</dbReference>
<dbReference type="Gene3D" id="1.10.10.60">
    <property type="entry name" value="Homeodomain-like"/>
    <property type="match status" value="1"/>
</dbReference>
<evidence type="ECO:0000256" key="1">
    <source>
        <dbReference type="SAM" id="Coils"/>
    </source>
</evidence>
<accession>A0A1I3MIV7</accession>
<feature type="region of interest" description="Disordered" evidence="2">
    <location>
        <begin position="163"/>
        <end position="188"/>
    </location>
</feature>
<sequence length="188" mass="22185">MKGRRWTEQEDELLKESVLRSISTGGTQLDAFAEVGKKLGRTAGACGFRWNAVLRQKYLNMYVDAKKQRVFNQLEKRKRPQLDSFAGVVQILKQCEQNWCYLQESVVQLTKELQRKKEKIHSLLEENKRIKAEQNSYQQFQQQVKERYKQLMYLLKRLEQEEVSSEKTHEIQSREYELADDTSSDSSA</sequence>
<dbReference type="InterPro" id="IPR009057">
    <property type="entry name" value="Homeodomain-like_sf"/>
</dbReference>
<feature type="compositionally biased region" description="Acidic residues" evidence="2">
    <location>
        <begin position="178"/>
        <end position="188"/>
    </location>
</feature>
<feature type="domain" description="Myb-like" evidence="3">
    <location>
        <begin position="1"/>
        <end position="54"/>
    </location>
</feature>
<organism evidence="5 6">
    <name type="scientific">Thermoflavimicrobium dichotomicum</name>
    <dbReference type="NCBI Taxonomy" id="46223"/>
    <lineage>
        <taxon>Bacteria</taxon>
        <taxon>Bacillati</taxon>
        <taxon>Bacillota</taxon>
        <taxon>Bacilli</taxon>
        <taxon>Bacillales</taxon>
        <taxon>Thermoactinomycetaceae</taxon>
        <taxon>Thermoflavimicrobium</taxon>
    </lineage>
</organism>
<dbReference type="OrthoDB" id="2845592at2"/>
<evidence type="ECO:0000313" key="6">
    <source>
        <dbReference type="Proteomes" id="UP000199545"/>
    </source>
</evidence>
<gene>
    <name evidence="5" type="ORF">SAMN05421852_10385</name>
</gene>
<dbReference type="InterPro" id="IPR017930">
    <property type="entry name" value="Myb_dom"/>
</dbReference>
<dbReference type="PANTHER" id="PTHR41302:SF2">
    <property type="entry name" value="PRESPORE SPECIFIC TRANSCRIPTIONAL ACTIVATOR RSFA"/>
    <property type="match status" value="1"/>
</dbReference>
<feature type="compositionally biased region" description="Basic and acidic residues" evidence="2">
    <location>
        <begin position="163"/>
        <end position="177"/>
    </location>
</feature>
<reference evidence="5 6" key="1">
    <citation type="submission" date="2016-10" db="EMBL/GenBank/DDBJ databases">
        <authorList>
            <person name="de Groot N.N."/>
        </authorList>
    </citation>
    <scope>NUCLEOTIDE SEQUENCE [LARGE SCALE GENOMIC DNA]</scope>
    <source>
        <strain evidence="5 6">DSM 44778</strain>
    </source>
</reference>
<evidence type="ECO:0000259" key="3">
    <source>
        <dbReference type="PROSITE" id="PS50090"/>
    </source>
</evidence>
<feature type="coiled-coil region" evidence="1">
    <location>
        <begin position="106"/>
        <end position="161"/>
    </location>
</feature>
<dbReference type="STRING" id="46223.SAMN05421852_10385"/>
<keyword evidence="6" id="KW-1185">Reference proteome</keyword>
<dbReference type="PANTHER" id="PTHR41302">
    <property type="entry name" value="PRESPORE-SPECIFIC TRANSCRIPTIONAL REGULATOR RSFA-RELATED"/>
    <property type="match status" value="1"/>
</dbReference>
<dbReference type="PROSITE" id="PS51294">
    <property type="entry name" value="HTH_MYB"/>
    <property type="match status" value="1"/>
</dbReference>
<dbReference type="InterPro" id="IPR014243">
    <property type="entry name" value="RsfA-like"/>
</dbReference>
<evidence type="ECO:0000256" key="2">
    <source>
        <dbReference type="SAM" id="MobiDB-lite"/>
    </source>
</evidence>
<dbReference type="EMBL" id="FORR01000003">
    <property type="protein sequence ID" value="SFI96872.1"/>
    <property type="molecule type" value="Genomic_DNA"/>
</dbReference>
<evidence type="ECO:0000259" key="4">
    <source>
        <dbReference type="PROSITE" id="PS51294"/>
    </source>
</evidence>
<dbReference type="Proteomes" id="UP000199545">
    <property type="component" value="Unassembled WGS sequence"/>
</dbReference>
<keyword evidence="1" id="KW-0175">Coiled coil</keyword>
<evidence type="ECO:0000313" key="5">
    <source>
        <dbReference type="EMBL" id="SFI96872.1"/>
    </source>
</evidence>
<name>A0A1I3MIV7_9BACL</name>
<dbReference type="InterPro" id="IPR001005">
    <property type="entry name" value="SANT/Myb"/>
</dbReference>
<protein>
    <submittedName>
        <fullName evidence="5">Transcription factor, RsfA family</fullName>
    </submittedName>
</protein>
<feature type="domain" description="HTH myb-type" evidence="4">
    <location>
        <begin position="1"/>
        <end position="58"/>
    </location>
</feature>
<dbReference type="SMART" id="SM00717">
    <property type="entry name" value="SANT"/>
    <property type="match status" value="1"/>
</dbReference>
<dbReference type="PROSITE" id="PS50090">
    <property type="entry name" value="MYB_LIKE"/>
    <property type="match status" value="1"/>
</dbReference>
<proteinExistence type="predicted"/>